<keyword evidence="5" id="KW-0046">Antibiotic resistance</keyword>
<dbReference type="OrthoDB" id="670210at2"/>
<protein>
    <recommendedName>
        <fullName evidence="6">Transport permease protein</fullName>
    </recommendedName>
</protein>
<dbReference type="AlphaFoldDB" id="A0A1H1LQF4"/>
<evidence type="ECO:0000256" key="7">
    <source>
        <dbReference type="SAM" id="MobiDB-lite"/>
    </source>
</evidence>
<comment type="subcellular location">
    <subcellularLocation>
        <location evidence="6">Cell membrane</location>
        <topology evidence="6">Multi-pass membrane protein</topology>
    </subcellularLocation>
    <subcellularLocation>
        <location evidence="1">Membrane</location>
        <topology evidence="1">Multi-pass membrane protein</topology>
    </subcellularLocation>
</comment>
<dbReference type="EMBL" id="LT629739">
    <property type="protein sequence ID" value="SDR76570.1"/>
    <property type="molecule type" value="Genomic_DNA"/>
</dbReference>
<evidence type="ECO:0000256" key="6">
    <source>
        <dbReference type="RuleBase" id="RU361157"/>
    </source>
</evidence>
<keyword evidence="6" id="KW-0813">Transport</keyword>
<dbReference type="InterPro" id="IPR000412">
    <property type="entry name" value="ABC_2_transport"/>
</dbReference>
<organism evidence="9 10">
    <name type="scientific">Brevibacterium sandarakinum</name>
    <dbReference type="NCBI Taxonomy" id="629680"/>
    <lineage>
        <taxon>Bacteria</taxon>
        <taxon>Bacillati</taxon>
        <taxon>Actinomycetota</taxon>
        <taxon>Actinomycetes</taxon>
        <taxon>Micrococcales</taxon>
        <taxon>Brevibacteriaceae</taxon>
        <taxon>Brevibacterium</taxon>
    </lineage>
</organism>
<dbReference type="InterPro" id="IPR013525">
    <property type="entry name" value="ABC2_TM"/>
</dbReference>
<gene>
    <name evidence="9" type="ORF">SAMN04489751_0377</name>
</gene>
<dbReference type="Proteomes" id="UP000199700">
    <property type="component" value="Chromosome"/>
</dbReference>
<dbReference type="PRINTS" id="PR00164">
    <property type="entry name" value="ABC2TRNSPORT"/>
</dbReference>
<feature type="transmembrane region" description="Helical" evidence="6">
    <location>
        <begin position="201"/>
        <end position="220"/>
    </location>
</feature>
<evidence type="ECO:0000259" key="8">
    <source>
        <dbReference type="PROSITE" id="PS51012"/>
    </source>
</evidence>
<accession>A0A1H1LQF4</accession>
<dbReference type="GO" id="GO:0140359">
    <property type="term" value="F:ABC-type transporter activity"/>
    <property type="evidence" value="ECO:0007669"/>
    <property type="project" value="InterPro"/>
</dbReference>
<dbReference type="InterPro" id="IPR051784">
    <property type="entry name" value="Nod_factor_ABC_transporter"/>
</dbReference>
<dbReference type="PANTHER" id="PTHR43229:SF2">
    <property type="entry name" value="NODULATION PROTEIN J"/>
    <property type="match status" value="1"/>
</dbReference>
<evidence type="ECO:0000313" key="9">
    <source>
        <dbReference type="EMBL" id="SDR76570.1"/>
    </source>
</evidence>
<keyword evidence="6" id="KW-1003">Cell membrane</keyword>
<dbReference type="RefSeq" id="WP_092102496.1">
    <property type="nucleotide sequence ID" value="NZ_LT629739.1"/>
</dbReference>
<dbReference type="GO" id="GO:0043190">
    <property type="term" value="C:ATP-binding cassette (ABC) transporter complex"/>
    <property type="evidence" value="ECO:0007669"/>
    <property type="project" value="InterPro"/>
</dbReference>
<feature type="transmembrane region" description="Helical" evidence="6">
    <location>
        <begin position="85"/>
        <end position="103"/>
    </location>
</feature>
<dbReference type="InterPro" id="IPR047817">
    <property type="entry name" value="ABC2_TM_bact-type"/>
</dbReference>
<feature type="transmembrane region" description="Helical" evidence="6">
    <location>
        <begin position="165"/>
        <end position="189"/>
    </location>
</feature>
<sequence length="281" mass="30132">MSTTQTTQAARRAPIGTVSTDTSQLPARPGLVESWNQTMGFAARALKRMRREPEQFSDVAIQPILFTVMFGFIFGGAISGDIANYLPLMVPGILAMTCLTASMDTGVQLREDMDTGIFDRFRTLPVARIAPLAGPMVADLVRYAIAASLTFLTGIAMGYRPEGGALGVIAAIILVVVTGWSLSWAFAYIGTVVRSAQGAQGISMMILFPLTFLSNAFVPVESLPNWLQWFVTINPISHVVSGVRDLANTGAVTAEVGWALVGCAVVIAIFAPLALRSYQRR</sequence>
<feature type="region of interest" description="Disordered" evidence="7">
    <location>
        <begin position="1"/>
        <end position="27"/>
    </location>
</feature>
<keyword evidence="10" id="KW-1185">Reference proteome</keyword>
<name>A0A1H1LQF4_BRESA</name>
<keyword evidence="2 6" id="KW-0812">Transmembrane</keyword>
<evidence type="ECO:0000256" key="2">
    <source>
        <dbReference type="ARBA" id="ARBA00022692"/>
    </source>
</evidence>
<dbReference type="GO" id="GO:0046677">
    <property type="term" value="P:response to antibiotic"/>
    <property type="evidence" value="ECO:0007669"/>
    <property type="project" value="UniProtKB-KW"/>
</dbReference>
<reference evidence="9" key="1">
    <citation type="submission" date="2016-10" db="EMBL/GenBank/DDBJ databases">
        <authorList>
            <person name="Varghese N."/>
            <person name="Submissions S."/>
        </authorList>
    </citation>
    <scope>NUCLEOTIDE SEQUENCE [LARGE SCALE GENOMIC DNA]</scope>
    <source>
        <strain evidence="9">DSM 22082</strain>
    </source>
</reference>
<dbReference type="PANTHER" id="PTHR43229">
    <property type="entry name" value="NODULATION PROTEIN J"/>
    <property type="match status" value="1"/>
</dbReference>
<evidence type="ECO:0000256" key="3">
    <source>
        <dbReference type="ARBA" id="ARBA00022989"/>
    </source>
</evidence>
<proteinExistence type="inferred from homology"/>
<dbReference type="Pfam" id="PF01061">
    <property type="entry name" value="ABC2_membrane"/>
    <property type="match status" value="1"/>
</dbReference>
<comment type="caution">
    <text evidence="6">Lacks conserved residue(s) required for the propagation of feature annotation.</text>
</comment>
<evidence type="ECO:0000256" key="5">
    <source>
        <dbReference type="ARBA" id="ARBA00023251"/>
    </source>
</evidence>
<evidence type="ECO:0000256" key="4">
    <source>
        <dbReference type="ARBA" id="ARBA00023136"/>
    </source>
</evidence>
<feature type="transmembrane region" description="Helical" evidence="6">
    <location>
        <begin position="256"/>
        <end position="275"/>
    </location>
</feature>
<dbReference type="STRING" id="629680.SAMN04489751_0377"/>
<keyword evidence="3 6" id="KW-1133">Transmembrane helix</keyword>
<feature type="transmembrane region" description="Helical" evidence="6">
    <location>
        <begin position="56"/>
        <end position="79"/>
    </location>
</feature>
<comment type="similarity">
    <text evidence="6">Belongs to the ABC-2 integral membrane protein family.</text>
</comment>
<feature type="domain" description="ABC transmembrane type-2" evidence="8">
    <location>
        <begin position="54"/>
        <end position="281"/>
    </location>
</feature>
<dbReference type="PIRSF" id="PIRSF006648">
    <property type="entry name" value="DrrB"/>
    <property type="match status" value="1"/>
</dbReference>
<feature type="compositionally biased region" description="Low complexity" evidence="7">
    <location>
        <begin position="1"/>
        <end position="13"/>
    </location>
</feature>
<evidence type="ECO:0000256" key="1">
    <source>
        <dbReference type="ARBA" id="ARBA00004141"/>
    </source>
</evidence>
<evidence type="ECO:0000313" key="10">
    <source>
        <dbReference type="Proteomes" id="UP000199700"/>
    </source>
</evidence>
<dbReference type="PROSITE" id="PS51012">
    <property type="entry name" value="ABC_TM2"/>
    <property type="match status" value="1"/>
</dbReference>
<keyword evidence="4 6" id="KW-0472">Membrane</keyword>